<feature type="transmembrane region" description="Helical" evidence="1">
    <location>
        <begin position="21"/>
        <end position="40"/>
    </location>
</feature>
<keyword evidence="4" id="KW-1185">Reference proteome</keyword>
<dbReference type="InterPro" id="IPR045888">
    <property type="entry name" value="Erv"/>
</dbReference>
<gene>
    <name evidence="3" type="ORF">V5799_027420</name>
</gene>
<dbReference type="EMBL" id="JARKHS020031302">
    <property type="protein sequence ID" value="KAK8761315.1"/>
    <property type="molecule type" value="Genomic_DNA"/>
</dbReference>
<keyword evidence="1" id="KW-0472">Membrane</keyword>
<accession>A0AAQ4DFS5</accession>
<evidence type="ECO:0000313" key="4">
    <source>
        <dbReference type="Proteomes" id="UP001321473"/>
    </source>
</evidence>
<dbReference type="GO" id="GO:0006890">
    <property type="term" value="P:retrograde vesicle-mediated transport, Golgi to endoplasmic reticulum"/>
    <property type="evidence" value="ECO:0007669"/>
    <property type="project" value="TreeGrafter"/>
</dbReference>
<evidence type="ECO:0000256" key="1">
    <source>
        <dbReference type="SAM" id="Phobius"/>
    </source>
</evidence>
<dbReference type="GO" id="GO:0030134">
    <property type="term" value="C:COPII-coated ER to Golgi transport vesicle"/>
    <property type="evidence" value="ECO:0007669"/>
    <property type="project" value="TreeGrafter"/>
</dbReference>
<protein>
    <recommendedName>
        <fullName evidence="2">Endoplasmic reticulum vesicle transporter N-terminal domain-containing protein</fullName>
    </recommendedName>
</protein>
<reference evidence="3 4" key="1">
    <citation type="journal article" date="2023" name="Arcadia Sci">
        <title>De novo assembly of a long-read Amblyomma americanum tick genome.</title>
        <authorList>
            <person name="Chou S."/>
            <person name="Poskanzer K.E."/>
            <person name="Rollins M."/>
            <person name="Thuy-Boun P.S."/>
        </authorList>
    </citation>
    <scope>NUCLEOTIDE SEQUENCE [LARGE SCALE GENOMIC DNA]</scope>
    <source>
        <strain evidence="3">F_SG_1</strain>
        <tissue evidence="3">Salivary glands</tissue>
    </source>
</reference>
<comment type="caution">
    <text evidence="3">The sequence shown here is derived from an EMBL/GenBank/DDBJ whole genome shotgun (WGS) entry which is preliminary data.</text>
</comment>
<proteinExistence type="predicted"/>
<organism evidence="3 4">
    <name type="scientific">Amblyomma americanum</name>
    <name type="common">Lone star tick</name>
    <dbReference type="NCBI Taxonomy" id="6943"/>
    <lineage>
        <taxon>Eukaryota</taxon>
        <taxon>Metazoa</taxon>
        <taxon>Ecdysozoa</taxon>
        <taxon>Arthropoda</taxon>
        <taxon>Chelicerata</taxon>
        <taxon>Arachnida</taxon>
        <taxon>Acari</taxon>
        <taxon>Parasitiformes</taxon>
        <taxon>Ixodida</taxon>
        <taxon>Ixodoidea</taxon>
        <taxon>Ixodidae</taxon>
        <taxon>Amblyomminae</taxon>
        <taxon>Amblyomma</taxon>
    </lineage>
</organism>
<keyword evidence="1" id="KW-1133">Transmembrane helix</keyword>
<dbReference type="GO" id="GO:0000139">
    <property type="term" value="C:Golgi membrane"/>
    <property type="evidence" value="ECO:0007669"/>
    <property type="project" value="TreeGrafter"/>
</dbReference>
<dbReference type="PANTHER" id="PTHR10984">
    <property type="entry name" value="ENDOPLASMIC RETICULUM-GOLGI INTERMEDIATE COMPARTMENT PROTEIN"/>
    <property type="match status" value="1"/>
</dbReference>
<dbReference type="GO" id="GO:0006888">
    <property type="term" value="P:endoplasmic reticulum to Golgi vesicle-mediated transport"/>
    <property type="evidence" value="ECO:0007669"/>
    <property type="project" value="TreeGrafter"/>
</dbReference>
<evidence type="ECO:0000313" key="3">
    <source>
        <dbReference type="EMBL" id="KAK8761315.1"/>
    </source>
</evidence>
<dbReference type="GO" id="GO:0005789">
    <property type="term" value="C:endoplasmic reticulum membrane"/>
    <property type="evidence" value="ECO:0007669"/>
    <property type="project" value="TreeGrafter"/>
</dbReference>
<dbReference type="PANTHER" id="PTHR10984:SF36">
    <property type="entry name" value="ENDOPLASMIC RETICULUM-GOLGI INTERMEDIATE COMPARTMENT PROTEIN 1"/>
    <property type="match status" value="1"/>
</dbReference>
<dbReference type="Pfam" id="PF13850">
    <property type="entry name" value="ERGIC_N"/>
    <property type="match status" value="1"/>
</dbReference>
<dbReference type="Proteomes" id="UP001321473">
    <property type="component" value="Unassembled WGS sequence"/>
</dbReference>
<name>A0AAQ4DFS5_AMBAM</name>
<keyword evidence="1" id="KW-0812">Transmembrane</keyword>
<dbReference type="AlphaFoldDB" id="A0AAQ4DFS5"/>
<feature type="domain" description="Endoplasmic reticulum vesicle transporter N-terminal" evidence="2">
    <location>
        <begin position="5"/>
        <end position="94"/>
    </location>
</feature>
<evidence type="ECO:0000259" key="2">
    <source>
        <dbReference type="Pfam" id="PF13850"/>
    </source>
</evidence>
<dbReference type="PROSITE" id="PS51257">
    <property type="entry name" value="PROKAR_LIPOPROTEIN"/>
    <property type="match status" value="1"/>
</dbReference>
<dbReference type="InterPro" id="IPR039542">
    <property type="entry name" value="Erv_N"/>
</dbReference>
<sequence length="218" mass="24461">MAFDVRRFDIYGKIPKDLTQPTVTGAVISILSCFFIYILFLSEFFSYMSPELVSELSVDNPSSTEKIPVSINIPLLKLDCSVVGLDIQDDMGRDEAGFFENSEKTRAGFGCRFEGKFFTHKVPGKFHVSTHAAAKQPEKIYRTHIINDPTFVVKMTDEVKGSFNSLDEIDKSGANELRDHPAHGSHHACHLVPLRPHSHHSQVHTSLRDSVQLPYLGE</sequence>